<dbReference type="KEGG" id="mrb:Mrub_0239"/>
<feature type="transmembrane region" description="Helical" evidence="1">
    <location>
        <begin position="215"/>
        <end position="237"/>
    </location>
</feature>
<evidence type="ECO:0000313" key="4">
    <source>
        <dbReference type="Proteomes" id="UP000006655"/>
    </source>
</evidence>
<keyword evidence="1" id="KW-0472">Membrane</keyword>
<evidence type="ECO:0000256" key="2">
    <source>
        <dbReference type="SAM" id="SignalP"/>
    </source>
</evidence>
<dbReference type="PROSITE" id="PS51257">
    <property type="entry name" value="PROKAR_LIPOPROTEIN"/>
    <property type="match status" value="1"/>
</dbReference>
<name>A0A806CU79_MEIRD</name>
<keyword evidence="1" id="KW-0812">Transmembrane</keyword>
<dbReference type="OrthoDB" id="27563at2"/>
<keyword evidence="4" id="KW-1185">Reference proteome</keyword>
<evidence type="ECO:0008006" key="5">
    <source>
        <dbReference type="Google" id="ProtNLM"/>
    </source>
</evidence>
<dbReference type="RefSeq" id="WP_013012537.1">
    <property type="nucleotide sequence ID" value="NC_013946.1"/>
</dbReference>
<feature type="chain" id="PRO_5032668492" description="Lipoprotein" evidence="2">
    <location>
        <begin position="20"/>
        <end position="248"/>
    </location>
</feature>
<sequence>MLHNRKALAWLMVALLVLAGCSSTPRVVETKPNPTVVTPEIRAQIEADPEVQTLILLAKNEGKGLDWTKATQSADSNDSLVVQVPIYISEETLELVVVTFEQNRVTSVLLSRLSREREKELIALAFSDLKTHLVVNGTVDPSQGRPVFQKVIWGINRVGSTQTLGDLLELQSLERDSLHYSQANCSEIIANYVAATAALVAATYALYATCNPFTFWTPACLIAVVSYSLALSSYNYWANQMIRHGCVY</sequence>
<dbReference type="AlphaFoldDB" id="A0A806CU79"/>
<gene>
    <name evidence="3" type="ordered locus">Mrub_0239</name>
</gene>
<evidence type="ECO:0000256" key="1">
    <source>
        <dbReference type="SAM" id="Phobius"/>
    </source>
</evidence>
<feature type="transmembrane region" description="Helical" evidence="1">
    <location>
        <begin position="189"/>
        <end position="208"/>
    </location>
</feature>
<keyword evidence="1" id="KW-1133">Transmembrane helix</keyword>
<proteinExistence type="predicted"/>
<protein>
    <recommendedName>
        <fullName evidence="5">Lipoprotein</fullName>
    </recommendedName>
</protein>
<accession>A0A806CU79</accession>
<organism evidence="3 4">
    <name type="scientific">Meiothermus ruber (strain ATCC 35948 / DSM 1279 / VKM B-1258 / 21)</name>
    <name type="common">Thermus ruber</name>
    <dbReference type="NCBI Taxonomy" id="504728"/>
    <lineage>
        <taxon>Bacteria</taxon>
        <taxon>Thermotogati</taxon>
        <taxon>Deinococcota</taxon>
        <taxon>Deinococci</taxon>
        <taxon>Thermales</taxon>
        <taxon>Thermaceae</taxon>
        <taxon>Meiothermus</taxon>
    </lineage>
</organism>
<reference evidence="3 4" key="1">
    <citation type="journal article" date="2010" name="Stand. Genomic Sci.">
        <title>Complete genome sequence of Meiothermus ruber type strain (21).</title>
        <authorList>
            <person name="Tindall B.J."/>
            <person name="Sikorski J."/>
            <person name="Lucas S."/>
            <person name="Goltsman E."/>
            <person name="Copeland A."/>
            <person name="Glavina Del Rio T."/>
            <person name="Nolan M."/>
            <person name="Tice H."/>
            <person name="Cheng J.F."/>
            <person name="Han C."/>
            <person name="Pitluck S."/>
            <person name="Liolios K."/>
            <person name="Ivanova N."/>
            <person name="Mavromatis K."/>
            <person name="Ovchinnikova G."/>
            <person name="Pati A."/>
            <person name="Fahnrich R."/>
            <person name="Goodwin L."/>
            <person name="Chen A."/>
            <person name="Palaniappan K."/>
            <person name="Land M."/>
            <person name="Hauser L."/>
            <person name="Chang Y.J."/>
            <person name="Jeffries C.D."/>
            <person name="Rohde M."/>
            <person name="Goker M."/>
            <person name="Woyke T."/>
            <person name="Bristow J."/>
            <person name="Eisen J.A."/>
            <person name="Markowitz V."/>
            <person name="Hugenholtz P."/>
            <person name="Kyrpides N.C."/>
            <person name="Klenk H.P."/>
            <person name="Lapidus A."/>
        </authorList>
    </citation>
    <scope>NUCLEOTIDE SEQUENCE [LARGE SCALE GENOMIC DNA]</scope>
    <source>
        <strain evidence="4">ATCC 35948 / DSM 1279 / VKM B-1258 / 21</strain>
    </source>
</reference>
<evidence type="ECO:0000313" key="3">
    <source>
        <dbReference type="EMBL" id="ADD27018.1"/>
    </source>
</evidence>
<feature type="signal peptide" evidence="2">
    <location>
        <begin position="1"/>
        <end position="19"/>
    </location>
</feature>
<dbReference type="EMBL" id="CP001743">
    <property type="protein sequence ID" value="ADD27018.1"/>
    <property type="molecule type" value="Genomic_DNA"/>
</dbReference>
<dbReference type="Proteomes" id="UP000006655">
    <property type="component" value="Chromosome"/>
</dbReference>
<keyword evidence="2" id="KW-0732">Signal</keyword>